<sequence>MNAQKIILPNAHCDRYLKYSLDLHHKRLKEISEKANKIPSPLYRLKKRNKIILGNKKIERELDMHNMKILDKLIKIAKNKEKPETRSLTPKPKTLNSIIRKKEAYRVAEENKRIAQRIVSKSPVLSLKVFEKQFEVYNKHKKMLMKYSSLHIKHSSYCKKNGQNTKMSKKIVDIKGSLEGLMCSEN</sequence>
<dbReference type="EMBL" id="MPUH01001911">
    <property type="protein sequence ID" value="OMJ65861.1"/>
    <property type="molecule type" value="Genomic_DNA"/>
</dbReference>
<dbReference type="InterPro" id="IPR029488">
    <property type="entry name" value="Hmw/CFAP97"/>
</dbReference>
<dbReference type="Proteomes" id="UP000187209">
    <property type="component" value="Unassembled WGS sequence"/>
</dbReference>
<evidence type="ECO:0000313" key="2">
    <source>
        <dbReference type="EMBL" id="OMJ65861.1"/>
    </source>
</evidence>
<proteinExistence type="inferred from homology"/>
<reference evidence="2 3" key="1">
    <citation type="submission" date="2016-11" db="EMBL/GenBank/DDBJ databases">
        <title>The macronuclear genome of Stentor coeruleus: a giant cell with tiny introns.</title>
        <authorList>
            <person name="Slabodnick M."/>
            <person name="Ruby J.G."/>
            <person name="Reiff S.B."/>
            <person name="Swart E.C."/>
            <person name="Gosai S."/>
            <person name="Prabakaran S."/>
            <person name="Witkowska E."/>
            <person name="Larue G.E."/>
            <person name="Fisher S."/>
            <person name="Freeman R.M."/>
            <person name="Gunawardena J."/>
            <person name="Chu W."/>
            <person name="Stover N.A."/>
            <person name="Gregory B.D."/>
            <person name="Nowacki M."/>
            <person name="Derisi J."/>
            <person name="Roy S.W."/>
            <person name="Marshall W.F."/>
            <person name="Sood P."/>
        </authorList>
    </citation>
    <scope>NUCLEOTIDE SEQUENCE [LARGE SCALE GENOMIC DNA]</scope>
    <source>
        <strain evidence="2">WM001</strain>
    </source>
</reference>
<dbReference type="Pfam" id="PF13879">
    <property type="entry name" value="Hmw_CFAP97"/>
    <property type="match status" value="1"/>
</dbReference>
<comment type="similarity">
    <text evidence="1">Belongs to the CFAP97 family.</text>
</comment>
<gene>
    <name evidence="2" type="ORF">SteCoe_37512</name>
</gene>
<dbReference type="OrthoDB" id="324530at2759"/>
<dbReference type="AlphaFoldDB" id="A0A1R2AMW3"/>
<keyword evidence="3" id="KW-1185">Reference proteome</keyword>
<evidence type="ECO:0000313" key="3">
    <source>
        <dbReference type="Proteomes" id="UP000187209"/>
    </source>
</evidence>
<organism evidence="2 3">
    <name type="scientific">Stentor coeruleus</name>
    <dbReference type="NCBI Taxonomy" id="5963"/>
    <lineage>
        <taxon>Eukaryota</taxon>
        <taxon>Sar</taxon>
        <taxon>Alveolata</taxon>
        <taxon>Ciliophora</taxon>
        <taxon>Postciliodesmatophora</taxon>
        <taxon>Heterotrichea</taxon>
        <taxon>Heterotrichida</taxon>
        <taxon>Stentoridae</taxon>
        <taxon>Stentor</taxon>
    </lineage>
</organism>
<comment type="caution">
    <text evidence="2">The sequence shown here is derived from an EMBL/GenBank/DDBJ whole genome shotgun (WGS) entry which is preliminary data.</text>
</comment>
<accession>A0A1R2AMW3</accession>
<protein>
    <submittedName>
        <fullName evidence="2">Uncharacterized protein</fullName>
    </submittedName>
</protein>
<name>A0A1R2AMW3_9CILI</name>
<evidence type="ECO:0000256" key="1">
    <source>
        <dbReference type="ARBA" id="ARBA00008315"/>
    </source>
</evidence>